<dbReference type="GO" id="GO:0004357">
    <property type="term" value="F:glutamate-cysteine ligase activity"/>
    <property type="evidence" value="ECO:0007669"/>
    <property type="project" value="UniProtKB-EC"/>
</dbReference>
<protein>
    <recommendedName>
        <fullName evidence="2 9">Glutamate--cysteine ligase</fullName>
        <ecNumber evidence="2 9">6.3.2.2</ecNumber>
    </recommendedName>
</protein>
<dbReference type="PANTHER" id="PTHR38761:SF1">
    <property type="entry name" value="GLUTAMATE--CYSTEINE LIGASE"/>
    <property type="match status" value="1"/>
</dbReference>
<dbReference type="SUPFAM" id="SSF55931">
    <property type="entry name" value="Glutamine synthetase/guanido kinase"/>
    <property type="match status" value="1"/>
</dbReference>
<dbReference type="STRING" id="1329250.WOSG25_080460"/>
<comment type="catalytic activity">
    <reaction evidence="7 9">
        <text>L-cysteine + L-glutamate + ATP = gamma-L-glutamyl-L-cysteine + ADP + phosphate + H(+)</text>
        <dbReference type="Rhea" id="RHEA:13285"/>
        <dbReference type="ChEBI" id="CHEBI:15378"/>
        <dbReference type="ChEBI" id="CHEBI:29985"/>
        <dbReference type="ChEBI" id="CHEBI:30616"/>
        <dbReference type="ChEBI" id="CHEBI:35235"/>
        <dbReference type="ChEBI" id="CHEBI:43474"/>
        <dbReference type="ChEBI" id="CHEBI:58173"/>
        <dbReference type="ChEBI" id="CHEBI:456216"/>
        <dbReference type="EC" id="6.3.2.2"/>
    </reaction>
</comment>
<sequence length="442" mass="50918">MAKLIEKSKSYLQVFTEHRNWRKFLLNGSYGLEMEVNRILYDGQLSDHPYPAAFGDRRTHPFLQSDYTEGMMELVTPVRHSLAAAHQELRILTYLLQSHLSEKEALWPLSLPPVIEPEKVVWLDNFFEKHWEADYHKYLLARYGSVHGIISGPHINIGINEALLSNLFKLRGAEDWISFKNKFYFKLAQGLEANRGLLIYLFGASPLAIAKTDYQIPADLPCARSIRNSVYGYVNSPDLDVNYHDSFEQHVNQLENAVQSGMLYASSEFYGTVRFKGHGNYQALLQSGIEYLELRVIDTNPFSSYGLSLADLEVINLIILWIIIFEKEYSTDELIHLRQKADQLALSTPENPFKYDKTILHELSVINNLFDGYFNQPLSRITRMLNQVDQTPANQLLKVGPNPIALQNWARKTAKKRQTDFLQYQFQGSEYDLMARRLAGLD</sequence>
<keyword evidence="12" id="KW-1185">Reference proteome</keyword>
<evidence type="ECO:0000256" key="1">
    <source>
        <dbReference type="ARBA" id="ARBA00005006"/>
    </source>
</evidence>
<evidence type="ECO:0000256" key="8">
    <source>
        <dbReference type="RuleBase" id="RU003544"/>
    </source>
</evidence>
<dbReference type="GO" id="GO:0005524">
    <property type="term" value="F:ATP binding"/>
    <property type="evidence" value="ECO:0007669"/>
    <property type="project" value="UniProtKB-KW"/>
</dbReference>
<dbReference type="InterPro" id="IPR007370">
    <property type="entry name" value="Glu_cys_ligase"/>
</dbReference>
<gene>
    <name evidence="11" type="primary">gshA</name>
    <name evidence="11" type="ORF">WOSG25_080460</name>
</gene>
<dbReference type="EC" id="6.3.2.2" evidence="2 9"/>
<dbReference type="RefSeq" id="WP_027699223.1">
    <property type="nucleotide sequence ID" value="NZ_DF820491.1"/>
</dbReference>
<dbReference type="AlphaFoldDB" id="A0A069CUR3"/>
<proteinExistence type="inferred from homology"/>
<dbReference type="GO" id="GO:0046872">
    <property type="term" value="F:metal ion binding"/>
    <property type="evidence" value="ECO:0007669"/>
    <property type="project" value="TreeGrafter"/>
</dbReference>
<reference evidence="12" key="1">
    <citation type="journal article" date="2014" name="Genome Announc.">
        <title>Draft genome sequence of Weissella oryzae SG25T, isolated from fermented rice grains.</title>
        <authorList>
            <person name="Tanizawa Y."/>
            <person name="Fujisawa T."/>
            <person name="Mochizuki T."/>
            <person name="Kaminuma E."/>
            <person name="Suzuki Y."/>
            <person name="Nakamura Y."/>
            <person name="Tohno M."/>
        </authorList>
    </citation>
    <scope>NUCLEOTIDE SEQUENCE [LARGE SCALE GENOMIC DNA]</scope>
    <source>
        <strain evidence="12">DSM 25784 / JCM 18191 / LMG 30913 / SG25</strain>
    </source>
</reference>
<evidence type="ECO:0000256" key="9">
    <source>
        <dbReference type="RuleBase" id="RU004391"/>
    </source>
</evidence>
<dbReference type="Gene3D" id="3.30.590.20">
    <property type="match status" value="1"/>
</dbReference>
<keyword evidence="3 8" id="KW-0436">Ligase</keyword>
<dbReference type="UniPathway" id="UPA00142">
    <property type="reaction ID" value="UER00209"/>
</dbReference>
<evidence type="ECO:0000256" key="5">
    <source>
        <dbReference type="ARBA" id="ARBA00022741"/>
    </source>
</evidence>
<evidence type="ECO:0000256" key="7">
    <source>
        <dbReference type="ARBA" id="ARBA00048819"/>
    </source>
</evidence>
<dbReference type="GO" id="GO:0006750">
    <property type="term" value="P:glutathione biosynthetic process"/>
    <property type="evidence" value="ECO:0007669"/>
    <property type="project" value="UniProtKB-UniPathway"/>
</dbReference>
<dbReference type="Pfam" id="PF04262">
    <property type="entry name" value="Glu_cys_ligase"/>
    <property type="match status" value="1"/>
</dbReference>
<evidence type="ECO:0000313" key="11">
    <source>
        <dbReference type="EMBL" id="GAK31214.1"/>
    </source>
</evidence>
<feature type="domain" description="Glutamate--cysteine ligase" evidence="10">
    <location>
        <begin position="19"/>
        <end position="333"/>
    </location>
</feature>
<dbReference type="eggNOG" id="COG2918">
    <property type="taxonomic scope" value="Bacteria"/>
</dbReference>
<evidence type="ECO:0000256" key="3">
    <source>
        <dbReference type="ARBA" id="ARBA00022598"/>
    </source>
</evidence>
<dbReference type="InterPro" id="IPR014746">
    <property type="entry name" value="Gln_synth/guanido_kin_cat_dom"/>
</dbReference>
<dbReference type="EMBL" id="DF820491">
    <property type="protein sequence ID" value="GAK31214.1"/>
    <property type="molecule type" value="Genomic_DNA"/>
</dbReference>
<keyword evidence="6" id="KW-0067">ATP-binding</keyword>
<accession>A0A069CUR3</accession>
<evidence type="ECO:0000259" key="10">
    <source>
        <dbReference type="Pfam" id="PF04262"/>
    </source>
</evidence>
<evidence type="ECO:0000256" key="2">
    <source>
        <dbReference type="ARBA" id="ARBA00012220"/>
    </source>
</evidence>
<evidence type="ECO:0000256" key="4">
    <source>
        <dbReference type="ARBA" id="ARBA00022684"/>
    </source>
</evidence>
<dbReference type="PANTHER" id="PTHR38761">
    <property type="entry name" value="GLUTAMATE--CYSTEINE LIGASE"/>
    <property type="match status" value="1"/>
</dbReference>
<dbReference type="InterPro" id="IPR006334">
    <property type="entry name" value="Glut_cys_ligase"/>
</dbReference>
<dbReference type="Proteomes" id="UP000030643">
    <property type="component" value="Unassembled WGS sequence"/>
</dbReference>
<dbReference type="GO" id="GO:0005829">
    <property type="term" value="C:cytosol"/>
    <property type="evidence" value="ECO:0007669"/>
    <property type="project" value="TreeGrafter"/>
</dbReference>
<evidence type="ECO:0000256" key="6">
    <source>
        <dbReference type="ARBA" id="ARBA00022840"/>
    </source>
</evidence>
<organism evidence="11 12">
    <name type="scientific">Weissella oryzae (strain DSM 25784 / JCM 18191 / LMG 30913 / SG25)</name>
    <dbReference type="NCBI Taxonomy" id="1329250"/>
    <lineage>
        <taxon>Bacteria</taxon>
        <taxon>Bacillati</taxon>
        <taxon>Bacillota</taxon>
        <taxon>Bacilli</taxon>
        <taxon>Lactobacillales</taxon>
        <taxon>Lactobacillaceae</taxon>
        <taxon>Weissella</taxon>
    </lineage>
</organism>
<name>A0A069CUR3_WEIOS</name>
<keyword evidence="5" id="KW-0547">Nucleotide-binding</keyword>
<comment type="similarity">
    <text evidence="8">Belongs to the glutamate--cysteine ligase type 1 family.</text>
</comment>
<comment type="pathway">
    <text evidence="1 9">Sulfur metabolism; glutathione biosynthesis; glutathione from L-cysteine and L-glutamate: step 1/2.</text>
</comment>
<dbReference type="OrthoDB" id="9803907at2"/>
<keyword evidence="4 8" id="KW-0317">Glutathione biosynthesis</keyword>
<evidence type="ECO:0000313" key="12">
    <source>
        <dbReference type="Proteomes" id="UP000030643"/>
    </source>
</evidence>